<evidence type="ECO:0000313" key="1">
    <source>
        <dbReference type="EMBL" id="KAK4655813.1"/>
    </source>
</evidence>
<organism evidence="1 2">
    <name type="scientific">Podospora pseudocomata</name>
    <dbReference type="NCBI Taxonomy" id="2093779"/>
    <lineage>
        <taxon>Eukaryota</taxon>
        <taxon>Fungi</taxon>
        <taxon>Dikarya</taxon>
        <taxon>Ascomycota</taxon>
        <taxon>Pezizomycotina</taxon>
        <taxon>Sordariomycetes</taxon>
        <taxon>Sordariomycetidae</taxon>
        <taxon>Sordariales</taxon>
        <taxon>Podosporaceae</taxon>
        <taxon>Podospora</taxon>
    </lineage>
</organism>
<sequence length="311" mass="34215">MHEALQDSTIQSSLQIGQMVRDFVYESLNFESGPDVGVILAIISSAFGTIGGLASPIRGVAGLFGTFGLTVTNMVGATRLEDEEPDTESVTVGVAIRLAQVFGFFTEAIEDMRLTIFNGEEKPNGKSLTFHDIGPIASFGENENTNGIGIDLDANPDVLPPPRWRSSLGVGGGCWMRRLGRRSLTSGFGRFLKKSLISGLLEDIRAFIMRDSSSEGRDRWCNKAGALDIDGECWFILRVDPKDLYLTREIEDTAMNSFANYDINIEHVYRNAIACQDKLGDGQFDEWNSVFNNMGTDFLQAPPMDENGYPE</sequence>
<dbReference type="EMBL" id="JAFFHA010000005">
    <property type="protein sequence ID" value="KAK4655813.1"/>
    <property type="molecule type" value="Genomic_DNA"/>
</dbReference>
<dbReference type="Proteomes" id="UP001323405">
    <property type="component" value="Unassembled WGS sequence"/>
</dbReference>
<protein>
    <submittedName>
        <fullName evidence="1">Uncharacterized protein</fullName>
    </submittedName>
</protein>
<gene>
    <name evidence="1" type="ORF">QC762_305705</name>
</gene>
<accession>A0ABR0GJA5</accession>
<comment type="caution">
    <text evidence="1">The sequence shown here is derived from an EMBL/GenBank/DDBJ whole genome shotgun (WGS) entry which is preliminary data.</text>
</comment>
<dbReference type="GeneID" id="87908772"/>
<evidence type="ECO:0000313" key="2">
    <source>
        <dbReference type="Proteomes" id="UP001323405"/>
    </source>
</evidence>
<keyword evidence="2" id="KW-1185">Reference proteome</keyword>
<reference evidence="1 2" key="1">
    <citation type="journal article" date="2023" name="bioRxiv">
        <title>High-quality genome assemblies of four members of thePodospora anserinaspecies complex.</title>
        <authorList>
            <person name="Ament-Velasquez S.L."/>
            <person name="Vogan A.A."/>
            <person name="Wallerman O."/>
            <person name="Hartmann F."/>
            <person name="Gautier V."/>
            <person name="Silar P."/>
            <person name="Giraud T."/>
            <person name="Johannesson H."/>
        </authorList>
    </citation>
    <scope>NUCLEOTIDE SEQUENCE [LARGE SCALE GENOMIC DNA]</scope>
    <source>
        <strain evidence="1 2">CBS 415.72m</strain>
    </source>
</reference>
<proteinExistence type="predicted"/>
<dbReference type="RefSeq" id="XP_062744788.1">
    <property type="nucleotide sequence ID" value="XM_062888865.1"/>
</dbReference>
<name>A0ABR0GJA5_9PEZI</name>